<feature type="compositionally biased region" description="Basic and acidic residues" evidence="3">
    <location>
        <begin position="106"/>
        <end position="119"/>
    </location>
</feature>
<dbReference type="Pfam" id="PF01593">
    <property type="entry name" value="Amino_oxidase"/>
    <property type="match status" value="1"/>
</dbReference>
<dbReference type="InterPro" id="IPR001613">
    <property type="entry name" value="Flavin_amine_oxidase"/>
</dbReference>
<evidence type="ECO:0000259" key="4">
    <source>
        <dbReference type="Pfam" id="PF01593"/>
    </source>
</evidence>
<evidence type="ECO:0000313" key="6">
    <source>
        <dbReference type="Proteomes" id="UP000477722"/>
    </source>
</evidence>
<name>A0A6G4WT02_9ACTN</name>
<evidence type="ECO:0000256" key="1">
    <source>
        <dbReference type="ARBA" id="ARBA00001974"/>
    </source>
</evidence>
<feature type="compositionally biased region" description="Low complexity" evidence="3">
    <location>
        <begin position="127"/>
        <end position="136"/>
    </location>
</feature>
<dbReference type="AlphaFoldDB" id="A0A6G4WT02"/>
<dbReference type="InterPro" id="IPR002937">
    <property type="entry name" value="Amino_oxidase"/>
</dbReference>
<evidence type="ECO:0000256" key="2">
    <source>
        <dbReference type="ARBA" id="ARBA00023002"/>
    </source>
</evidence>
<reference evidence="5 6" key="1">
    <citation type="submission" date="2020-02" db="EMBL/GenBank/DDBJ databases">
        <title>Whole-genome analyses of novel actinobacteria.</title>
        <authorList>
            <person name="Sahin N."/>
            <person name="Tatar D."/>
        </authorList>
    </citation>
    <scope>NUCLEOTIDE SEQUENCE [LARGE SCALE GENOMIC DNA]</scope>
    <source>
        <strain evidence="5 6">SB3404</strain>
    </source>
</reference>
<evidence type="ECO:0000313" key="5">
    <source>
        <dbReference type="EMBL" id="NGO67770.1"/>
    </source>
</evidence>
<dbReference type="Gene3D" id="3.90.660.20">
    <property type="entry name" value="Protoporphyrinogen oxidase, mitochondrial, domain 2"/>
    <property type="match status" value="1"/>
</dbReference>
<organism evidence="5 6">
    <name type="scientific">Streptomyces boncukensis</name>
    <dbReference type="NCBI Taxonomy" id="2711219"/>
    <lineage>
        <taxon>Bacteria</taxon>
        <taxon>Bacillati</taxon>
        <taxon>Actinomycetota</taxon>
        <taxon>Actinomycetes</taxon>
        <taxon>Kitasatosporales</taxon>
        <taxon>Streptomycetaceae</taxon>
        <taxon>Streptomyces</taxon>
    </lineage>
</organism>
<dbReference type="PANTHER" id="PTHR42841">
    <property type="entry name" value="AMINE OXIDASE"/>
    <property type="match status" value="1"/>
</dbReference>
<comment type="caution">
    <text evidence="5">The sequence shown here is derived from an EMBL/GenBank/DDBJ whole genome shotgun (WGS) entry which is preliminary data.</text>
</comment>
<keyword evidence="2" id="KW-0560">Oxidoreductase</keyword>
<evidence type="ECO:0000256" key="3">
    <source>
        <dbReference type="SAM" id="MobiDB-lite"/>
    </source>
</evidence>
<sequence length="481" mass="50121">MEGAEGGEPETVDVVIVGAGLAGLAAAHRLHDAGLSVTVLESRTRVGGRMATERIDGFRLDRSPGLLSFGPDADGFGEFPPLRALALRPFTPGALLHADGRTLRVGDLRRQRSEPSDARRRIRPRGTGRSGPPGRIRTPRRTRGTGGALTAARALTGARSRADMSDALDLARLRGALARFAEQPPEGLLARPELPAAKALPARGLPARTVDSLIQPLLTALLSDPQLVTSSRVADLTLHGFARGGLCLPAGGQSAVPELLAAALPPGTVRTGAHAVSVSTHAVRTAERGTFPCRAVLVATGALSAARLLPGLRTPDFHPVTVLHHMADEPLPHGPSFVVDAVGAARGPLSHTWVTSAVDPSRALPGHTLVTSVVLGAATAEPAAALDTAARPQLAALYGTRTEGWELLAAYHNPRAVPAMPAPHDPQRPVRMLAGLYVCGDHRDTSTARGALASSRRAVREILRDFGQVPQRDGTGVPVAA</sequence>
<proteinExistence type="predicted"/>
<comment type="cofactor">
    <cofactor evidence="1">
        <name>FAD</name>
        <dbReference type="ChEBI" id="CHEBI:57692"/>
    </cofactor>
</comment>
<dbReference type="Proteomes" id="UP000477722">
    <property type="component" value="Unassembled WGS sequence"/>
</dbReference>
<dbReference type="Gene3D" id="3.50.50.60">
    <property type="entry name" value="FAD/NAD(P)-binding domain"/>
    <property type="match status" value="2"/>
</dbReference>
<keyword evidence="6" id="KW-1185">Reference proteome</keyword>
<dbReference type="GO" id="GO:0016491">
    <property type="term" value="F:oxidoreductase activity"/>
    <property type="evidence" value="ECO:0007669"/>
    <property type="project" value="UniProtKB-KW"/>
</dbReference>
<dbReference type="SUPFAM" id="SSF51905">
    <property type="entry name" value="FAD/NAD(P)-binding domain"/>
    <property type="match status" value="1"/>
</dbReference>
<dbReference type="InterPro" id="IPR036188">
    <property type="entry name" value="FAD/NAD-bd_sf"/>
</dbReference>
<dbReference type="RefSeq" id="WP_165297438.1">
    <property type="nucleotide sequence ID" value="NZ_JAAKZZ010000031.1"/>
</dbReference>
<gene>
    <name evidence="5" type="ORF">G5C65_05245</name>
</gene>
<protein>
    <submittedName>
        <fullName evidence="5">FAD-dependent oxidoreductase</fullName>
    </submittedName>
</protein>
<feature type="domain" description="Amine oxidase" evidence="4">
    <location>
        <begin position="21"/>
        <end position="463"/>
    </location>
</feature>
<dbReference type="EMBL" id="JAAKZZ010000031">
    <property type="protein sequence ID" value="NGO67770.1"/>
    <property type="molecule type" value="Genomic_DNA"/>
</dbReference>
<feature type="region of interest" description="Disordered" evidence="3">
    <location>
        <begin position="106"/>
        <end position="148"/>
    </location>
</feature>
<dbReference type="PRINTS" id="PR00757">
    <property type="entry name" value="AMINEOXDASEF"/>
</dbReference>
<accession>A0A6G4WT02</accession>